<dbReference type="HOGENOM" id="CLU_1186927_0_0_1"/>
<evidence type="ECO:0000313" key="3">
    <source>
        <dbReference type="EMBL" id="EKX54123.1"/>
    </source>
</evidence>
<dbReference type="RefSeq" id="XP_005841103.1">
    <property type="nucleotide sequence ID" value="XM_005841046.1"/>
</dbReference>
<keyword evidence="2" id="KW-0732">Signal</keyword>
<evidence type="ECO:0000256" key="1">
    <source>
        <dbReference type="SAM" id="Phobius"/>
    </source>
</evidence>
<reference evidence="4" key="3">
    <citation type="submission" date="2015-06" db="UniProtKB">
        <authorList>
            <consortium name="EnsemblProtists"/>
        </authorList>
    </citation>
    <scope>IDENTIFICATION</scope>
</reference>
<keyword evidence="5" id="KW-1185">Reference proteome</keyword>
<feature type="chain" id="PRO_5008772051" evidence="2">
    <location>
        <begin position="33"/>
        <end position="234"/>
    </location>
</feature>
<dbReference type="GeneID" id="17310899"/>
<evidence type="ECO:0000313" key="4">
    <source>
        <dbReference type="EnsemblProtists" id="EKX54123"/>
    </source>
</evidence>
<organism evidence="3">
    <name type="scientific">Guillardia theta (strain CCMP2712)</name>
    <name type="common">Cryptophyte</name>
    <dbReference type="NCBI Taxonomy" id="905079"/>
    <lineage>
        <taxon>Eukaryota</taxon>
        <taxon>Cryptophyceae</taxon>
        <taxon>Pyrenomonadales</taxon>
        <taxon>Geminigeraceae</taxon>
        <taxon>Guillardia</taxon>
    </lineage>
</organism>
<reference evidence="3 5" key="1">
    <citation type="journal article" date="2012" name="Nature">
        <title>Algal genomes reveal evolutionary mosaicism and the fate of nucleomorphs.</title>
        <authorList>
            <consortium name="DOE Joint Genome Institute"/>
            <person name="Curtis B.A."/>
            <person name="Tanifuji G."/>
            <person name="Burki F."/>
            <person name="Gruber A."/>
            <person name="Irimia M."/>
            <person name="Maruyama S."/>
            <person name="Arias M.C."/>
            <person name="Ball S.G."/>
            <person name="Gile G.H."/>
            <person name="Hirakawa Y."/>
            <person name="Hopkins J.F."/>
            <person name="Kuo A."/>
            <person name="Rensing S.A."/>
            <person name="Schmutz J."/>
            <person name="Symeonidi A."/>
            <person name="Elias M."/>
            <person name="Eveleigh R.J."/>
            <person name="Herman E.K."/>
            <person name="Klute M.J."/>
            <person name="Nakayama T."/>
            <person name="Obornik M."/>
            <person name="Reyes-Prieto A."/>
            <person name="Armbrust E.V."/>
            <person name="Aves S.J."/>
            <person name="Beiko R.G."/>
            <person name="Coutinho P."/>
            <person name="Dacks J.B."/>
            <person name="Durnford D.G."/>
            <person name="Fast N.M."/>
            <person name="Green B.R."/>
            <person name="Grisdale C.J."/>
            <person name="Hempel F."/>
            <person name="Henrissat B."/>
            <person name="Hoppner M.P."/>
            <person name="Ishida K."/>
            <person name="Kim E."/>
            <person name="Koreny L."/>
            <person name="Kroth P.G."/>
            <person name="Liu Y."/>
            <person name="Malik S.B."/>
            <person name="Maier U.G."/>
            <person name="McRose D."/>
            <person name="Mock T."/>
            <person name="Neilson J.A."/>
            <person name="Onodera N.T."/>
            <person name="Poole A.M."/>
            <person name="Pritham E.J."/>
            <person name="Richards T.A."/>
            <person name="Rocap G."/>
            <person name="Roy S.W."/>
            <person name="Sarai C."/>
            <person name="Schaack S."/>
            <person name="Shirato S."/>
            <person name="Slamovits C.H."/>
            <person name="Spencer D.F."/>
            <person name="Suzuki S."/>
            <person name="Worden A.Z."/>
            <person name="Zauner S."/>
            <person name="Barry K."/>
            <person name="Bell C."/>
            <person name="Bharti A.K."/>
            <person name="Crow J.A."/>
            <person name="Grimwood J."/>
            <person name="Kramer R."/>
            <person name="Lindquist E."/>
            <person name="Lucas S."/>
            <person name="Salamov A."/>
            <person name="McFadden G.I."/>
            <person name="Lane C.E."/>
            <person name="Keeling P.J."/>
            <person name="Gray M.W."/>
            <person name="Grigoriev I.V."/>
            <person name="Archibald J.M."/>
        </authorList>
    </citation>
    <scope>NUCLEOTIDE SEQUENCE</scope>
    <source>
        <strain evidence="3 5">CCMP2712</strain>
    </source>
</reference>
<evidence type="ECO:0000313" key="5">
    <source>
        <dbReference type="Proteomes" id="UP000011087"/>
    </source>
</evidence>
<protein>
    <submittedName>
        <fullName evidence="3 4">Uncharacterized protein</fullName>
    </submittedName>
</protein>
<feature type="transmembrane region" description="Helical" evidence="1">
    <location>
        <begin position="121"/>
        <end position="140"/>
    </location>
</feature>
<keyword evidence="1" id="KW-0472">Membrane</keyword>
<keyword evidence="1" id="KW-1133">Transmembrane helix</keyword>
<reference evidence="5" key="2">
    <citation type="submission" date="2012-11" db="EMBL/GenBank/DDBJ databases">
        <authorList>
            <person name="Kuo A."/>
            <person name="Curtis B.A."/>
            <person name="Tanifuji G."/>
            <person name="Burki F."/>
            <person name="Gruber A."/>
            <person name="Irimia M."/>
            <person name="Maruyama S."/>
            <person name="Arias M.C."/>
            <person name="Ball S.G."/>
            <person name="Gile G.H."/>
            <person name="Hirakawa Y."/>
            <person name="Hopkins J.F."/>
            <person name="Rensing S.A."/>
            <person name="Schmutz J."/>
            <person name="Symeonidi A."/>
            <person name="Elias M."/>
            <person name="Eveleigh R.J."/>
            <person name="Herman E.K."/>
            <person name="Klute M.J."/>
            <person name="Nakayama T."/>
            <person name="Obornik M."/>
            <person name="Reyes-Prieto A."/>
            <person name="Armbrust E.V."/>
            <person name="Aves S.J."/>
            <person name="Beiko R.G."/>
            <person name="Coutinho P."/>
            <person name="Dacks J.B."/>
            <person name="Durnford D.G."/>
            <person name="Fast N.M."/>
            <person name="Green B.R."/>
            <person name="Grisdale C."/>
            <person name="Hempe F."/>
            <person name="Henrissat B."/>
            <person name="Hoppner M.P."/>
            <person name="Ishida K.-I."/>
            <person name="Kim E."/>
            <person name="Koreny L."/>
            <person name="Kroth P.G."/>
            <person name="Liu Y."/>
            <person name="Malik S.-B."/>
            <person name="Maier U.G."/>
            <person name="McRose D."/>
            <person name="Mock T."/>
            <person name="Neilson J.A."/>
            <person name="Onodera N.T."/>
            <person name="Poole A.M."/>
            <person name="Pritham E.J."/>
            <person name="Richards T.A."/>
            <person name="Rocap G."/>
            <person name="Roy S.W."/>
            <person name="Sarai C."/>
            <person name="Schaack S."/>
            <person name="Shirato S."/>
            <person name="Slamovits C.H."/>
            <person name="Spencer D.F."/>
            <person name="Suzuki S."/>
            <person name="Worden A.Z."/>
            <person name="Zauner S."/>
            <person name="Barry K."/>
            <person name="Bell C."/>
            <person name="Bharti A.K."/>
            <person name="Crow J.A."/>
            <person name="Grimwood J."/>
            <person name="Kramer R."/>
            <person name="Lindquist E."/>
            <person name="Lucas S."/>
            <person name="Salamov A."/>
            <person name="McFadden G.I."/>
            <person name="Lane C.E."/>
            <person name="Keeling P.J."/>
            <person name="Gray M.W."/>
            <person name="Grigoriev I.V."/>
            <person name="Archibald J.M."/>
        </authorList>
    </citation>
    <scope>NUCLEOTIDE SEQUENCE</scope>
    <source>
        <strain evidence="5">CCMP2712</strain>
    </source>
</reference>
<dbReference type="AlphaFoldDB" id="L1K162"/>
<name>L1K162_GUITC</name>
<accession>L1K162</accession>
<gene>
    <name evidence="3" type="ORF">GUITHDRAFT_160816</name>
</gene>
<dbReference type="EMBL" id="JH992968">
    <property type="protein sequence ID" value="EKX54123.1"/>
    <property type="molecule type" value="Genomic_DNA"/>
</dbReference>
<feature type="signal peptide" evidence="2">
    <location>
        <begin position="1"/>
        <end position="32"/>
    </location>
</feature>
<proteinExistence type="predicted"/>
<keyword evidence="1" id="KW-0812">Transmembrane</keyword>
<dbReference type="PaxDb" id="55529-EKX54123"/>
<sequence>MCLDRCLRTLMTPSGFFLFLLTQCGLLHTALPQEVFSCCGSVCRSNAFQQCQGVPSCWAWTNGECCRGGCTCRWKTGNKVCKVNKNNGELNECKENNNSMEYDGCIDYTDEARKEGSKSSLLFYIVPGVAVFAGAVYLFCMRGGYQRNAARQIRARLSVVSTMSRRSEYFSANLPEIFLQALQAPVQRQQIWNESVPPIAFDLYISGVVLSVELANCTTERPEQDQDKSDVESS</sequence>
<dbReference type="Proteomes" id="UP000011087">
    <property type="component" value="Unassembled WGS sequence"/>
</dbReference>
<evidence type="ECO:0000256" key="2">
    <source>
        <dbReference type="SAM" id="SignalP"/>
    </source>
</evidence>
<dbReference type="EnsemblProtists" id="EKX54123">
    <property type="protein sequence ID" value="EKX54123"/>
    <property type="gene ID" value="GUITHDRAFT_160816"/>
</dbReference>
<dbReference type="KEGG" id="gtt:GUITHDRAFT_160816"/>